<dbReference type="OrthoDB" id="980382at2"/>
<protein>
    <submittedName>
        <fullName evidence="2">DUF2807 domain-containing protein</fullName>
    </submittedName>
</protein>
<reference evidence="2 3" key="1">
    <citation type="submission" date="2018-06" db="EMBL/GenBank/DDBJ databases">
        <title>Chryseolinea flavus sp. nov., a member of the phylum Bacteroidetes isolated from soil.</title>
        <authorList>
            <person name="Li Y."/>
            <person name="Wang J."/>
        </authorList>
    </citation>
    <scope>NUCLEOTIDE SEQUENCE [LARGE SCALE GENOMIC DNA]</scope>
    <source>
        <strain evidence="2 3">SDU1-6</strain>
    </source>
</reference>
<comment type="caution">
    <text evidence="2">The sequence shown here is derived from an EMBL/GenBank/DDBJ whole genome shotgun (WGS) entry which is preliminary data.</text>
</comment>
<keyword evidence="3" id="KW-1185">Reference proteome</keyword>
<accession>A0A364XUV0</accession>
<feature type="domain" description="Putative auto-transporter adhesin head GIN" evidence="1">
    <location>
        <begin position="38"/>
        <end position="218"/>
    </location>
</feature>
<dbReference type="PROSITE" id="PS51257">
    <property type="entry name" value="PROKAR_LIPOPROTEIN"/>
    <property type="match status" value="1"/>
</dbReference>
<dbReference type="Gene3D" id="2.160.20.120">
    <property type="match status" value="1"/>
</dbReference>
<dbReference type="InterPro" id="IPR021255">
    <property type="entry name" value="DUF2807"/>
</dbReference>
<gene>
    <name evidence="2" type="ORF">DQQ10_26400</name>
</gene>
<evidence type="ECO:0000313" key="3">
    <source>
        <dbReference type="Proteomes" id="UP000251889"/>
    </source>
</evidence>
<evidence type="ECO:0000313" key="2">
    <source>
        <dbReference type="EMBL" id="RAV97903.1"/>
    </source>
</evidence>
<dbReference type="EMBL" id="QMFY01000025">
    <property type="protein sequence ID" value="RAV97903.1"/>
    <property type="molecule type" value="Genomic_DNA"/>
</dbReference>
<dbReference type="Proteomes" id="UP000251889">
    <property type="component" value="Unassembled WGS sequence"/>
</dbReference>
<sequence>MKSFCTFLAATVILMTACSDYEDPGPVQKAEKSYALIDFDRLEMGSAFHIEVTQGNNFGIDVRGDRRNISDLVVYKRGSTLIIEYDENESRKHDTYINITMPALKSIHFSGASESKVSGFESEGDLDLYLSGASVSQLDAGYGRVNAVVSGASNLRMSGLGDELDVELSGASILSAFDYPVREAILNVSGASNGKLTVSDDLDVVASGASAVLYRGNPTVTSETSGSSTVSRD</sequence>
<dbReference type="AlphaFoldDB" id="A0A364XUV0"/>
<proteinExistence type="predicted"/>
<name>A0A364XUV0_9BACT</name>
<organism evidence="2 3">
    <name type="scientific">Pseudochryseolinea flava</name>
    <dbReference type="NCBI Taxonomy" id="2059302"/>
    <lineage>
        <taxon>Bacteria</taxon>
        <taxon>Pseudomonadati</taxon>
        <taxon>Bacteroidota</taxon>
        <taxon>Cytophagia</taxon>
        <taxon>Cytophagales</taxon>
        <taxon>Fulvivirgaceae</taxon>
        <taxon>Pseudochryseolinea</taxon>
    </lineage>
</organism>
<evidence type="ECO:0000259" key="1">
    <source>
        <dbReference type="Pfam" id="PF10988"/>
    </source>
</evidence>
<dbReference type="Pfam" id="PF10988">
    <property type="entry name" value="DUF2807"/>
    <property type="match status" value="1"/>
</dbReference>
<dbReference type="RefSeq" id="WP_112749966.1">
    <property type="nucleotide sequence ID" value="NZ_QMFY01000025.1"/>
</dbReference>